<accession>A0A0E9VIP8</accession>
<proteinExistence type="predicted"/>
<protein>
    <submittedName>
        <fullName evidence="1">Uncharacterized protein</fullName>
    </submittedName>
</protein>
<name>A0A0E9VIP8_ANGAN</name>
<evidence type="ECO:0000313" key="1">
    <source>
        <dbReference type="EMBL" id="JAH77947.1"/>
    </source>
</evidence>
<reference evidence="1" key="2">
    <citation type="journal article" date="2015" name="Fish Shellfish Immunol.">
        <title>Early steps in the European eel (Anguilla anguilla)-Vibrio vulnificus interaction in the gills: Role of the RtxA13 toxin.</title>
        <authorList>
            <person name="Callol A."/>
            <person name="Pajuelo D."/>
            <person name="Ebbesson L."/>
            <person name="Teles M."/>
            <person name="MacKenzie S."/>
            <person name="Amaro C."/>
        </authorList>
    </citation>
    <scope>NUCLEOTIDE SEQUENCE</scope>
</reference>
<dbReference type="EMBL" id="GBXM01030630">
    <property type="protein sequence ID" value="JAH77947.1"/>
    <property type="molecule type" value="Transcribed_RNA"/>
</dbReference>
<sequence length="27" mass="3036">MSSRQGSFKNQSQLRSCFSLMATAIKK</sequence>
<organism evidence="1">
    <name type="scientific">Anguilla anguilla</name>
    <name type="common">European freshwater eel</name>
    <name type="synonym">Muraena anguilla</name>
    <dbReference type="NCBI Taxonomy" id="7936"/>
    <lineage>
        <taxon>Eukaryota</taxon>
        <taxon>Metazoa</taxon>
        <taxon>Chordata</taxon>
        <taxon>Craniata</taxon>
        <taxon>Vertebrata</taxon>
        <taxon>Euteleostomi</taxon>
        <taxon>Actinopterygii</taxon>
        <taxon>Neopterygii</taxon>
        <taxon>Teleostei</taxon>
        <taxon>Anguilliformes</taxon>
        <taxon>Anguillidae</taxon>
        <taxon>Anguilla</taxon>
    </lineage>
</organism>
<dbReference type="AlphaFoldDB" id="A0A0E9VIP8"/>
<reference evidence="1" key="1">
    <citation type="submission" date="2014-11" db="EMBL/GenBank/DDBJ databases">
        <authorList>
            <person name="Amaro Gonzalez C."/>
        </authorList>
    </citation>
    <scope>NUCLEOTIDE SEQUENCE</scope>
</reference>